<keyword evidence="2" id="KW-1185">Reference proteome</keyword>
<comment type="caution">
    <text evidence="1">The sequence shown here is derived from an EMBL/GenBank/DDBJ whole genome shotgun (WGS) entry which is preliminary data.</text>
</comment>
<dbReference type="STRING" id="1202724.AM493_17865"/>
<dbReference type="InterPro" id="IPR010664">
    <property type="entry name" value="LipoPS_assembly_LptC-rel"/>
</dbReference>
<sequence>MIKRFAILCLGVLALTACESNLKEVQRMGSVTFNPVGVSENINLKYTEGGKVQAVLKSKKMLDYTHLQYGFNEFPDGVDLTLYDAQGQQTFVVADYAIRYEGTDIIDMQGNVKITSNDGNRLTAPQLYYDQKNQWFYTEKNFKFTDNKGGYYEGPGIDFSKDFKVVNMQQNSGQLNNLN</sequence>
<reference evidence="1 2" key="1">
    <citation type="submission" date="2015-08" db="EMBL/GenBank/DDBJ databases">
        <title>Whole genome sequence of Flavobacterium akiainvivens IK-1T, from decaying Wikstroemia oahuensis, an endemic Hawaiian shrub.</title>
        <authorList>
            <person name="Wan X."/>
            <person name="Hou S."/>
            <person name="Saito J."/>
            <person name="Donachie S."/>
        </authorList>
    </citation>
    <scope>NUCLEOTIDE SEQUENCE [LARGE SCALE GENOMIC DNA]</scope>
    <source>
        <strain evidence="1 2">IK-1</strain>
    </source>
</reference>
<proteinExistence type="predicted"/>
<organism evidence="1 2">
    <name type="scientific">Flavobacterium akiainvivens</name>
    <dbReference type="NCBI Taxonomy" id="1202724"/>
    <lineage>
        <taxon>Bacteria</taxon>
        <taxon>Pseudomonadati</taxon>
        <taxon>Bacteroidota</taxon>
        <taxon>Flavobacteriia</taxon>
        <taxon>Flavobacteriales</taxon>
        <taxon>Flavobacteriaceae</taxon>
        <taxon>Flavobacterium</taxon>
    </lineage>
</organism>
<dbReference type="Pfam" id="PF06835">
    <property type="entry name" value="LptC"/>
    <property type="match status" value="1"/>
</dbReference>
<dbReference type="Proteomes" id="UP000037755">
    <property type="component" value="Unassembled WGS sequence"/>
</dbReference>
<evidence type="ECO:0008006" key="3">
    <source>
        <dbReference type="Google" id="ProtNLM"/>
    </source>
</evidence>
<accession>A0A0M8MJV7</accession>
<dbReference type="EMBL" id="LIYD01000005">
    <property type="protein sequence ID" value="KOS07701.1"/>
    <property type="molecule type" value="Genomic_DNA"/>
</dbReference>
<dbReference type="AlphaFoldDB" id="A0A0M8MJV7"/>
<protein>
    <recommendedName>
        <fullName evidence="3">LPS export ABC transporter periplasmic protein LptC</fullName>
    </recommendedName>
</protein>
<dbReference type="RefSeq" id="WP_054409415.1">
    <property type="nucleotide sequence ID" value="NZ_FOYA01000002.1"/>
</dbReference>
<evidence type="ECO:0000313" key="1">
    <source>
        <dbReference type="EMBL" id="KOS07701.1"/>
    </source>
</evidence>
<name>A0A0M8MJV7_9FLAO</name>
<dbReference type="InterPro" id="IPR026265">
    <property type="entry name" value="LptC"/>
</dbReference>
<gene>
    <name evidence="1" type="ORF">AM493_17865</name>
</gene>
<dbReference type="NCBIfam" id="TIGR04409">
    <property type="entry name" value="LptC_YrbK"/>
    <property type="match status" value="1"/>
</dbReference>
<dbReference type="GO" id="GO:0005886">
    <property type="term" value="C:plasma membrane"/>
    <property type="evidence" value="ECO:0007669"/>
    <property type="project" value="InterPro"/>
</dbReference>
<evidence type="ECO:0000313" key="2">
    <source>
        <dbReference type="Proteomes" id="UP000037755"/>
    </source>
</evidence>
<dbReference type="PROSITE" id="PS51257">
    <property type="entry name" value="PROKAR_LIPOPROTEIN"/>
    <property type="match status" value="1"/>
</dbReference>
<dbReference type="Gene3D" id="2.60.450.10">
    <property type="entry name" value="Lipopolysaccharide (LPS) transport protein A like domain"/>
    <property type="match status" value="1"/>
</dbReference>
<dbReference type="GO" id="GO:0015221">
    <property type="term" value="F:lipopolysaccharide transmembrane transporter activity"/>
    <property type="evidence" value="ECO:0007669"/>
    <property type="project" value="InterPro"/>
</dbReference>
<dbReference type="OrthoDB" id="1427074at2"/>
<dbReference type="PATRIC" id="fig|1202724.3.peg.3710"/>